<feature type="transmembrane region" description="Helical" evidence="7">
    <location>
        <begin position="7"/>
        <end position="26"/>
    </location>
</feature>
<feature type="transmembrane region" description="Helical" evidence="7">
    <location>
        <begin position="121"/>
        <end position="141"/>
    </location>
</feature>
<proteinExistence type="inferred from homology"/>
<evidence type="ECO:0000256" key="6">
    <source>
        <dbReference type="SAM" id="MobiDB-lite"/>
    </source>
</evidence>
<keyword evidence="5 7" id="KW-0472">Membrane</keyword>
<comment type="similarity">
    <text evidence="2">Belongs to the UPF0014 family.</text>
</comment>
<feature type="transmembrane region" description="Helical" evidence="7">
    <location>
        <begin position="91"/>
        <end position="115"/>
    </location>
</feature>
<name>A0A1A3GKQ0_MYCMU</name>
<dbReference type="PANTHER" id="PTHR30028">
    <property type="entry name" value="UPF0014 INNER MEMBRANE PROTEIN YBBM-RELATED"/>
    <property type="match status" value="1"/>
</dbReference>
<dbReference type="OrthoDB" id="3212530at2"/>
<evidence type="ECO:0000313" key="9">
    <source>
        <dbReference type="Proteomes" id="UP000093898"/>
    </source>
</evidence>
<gene>
    <name evidence="8" type="ORF">A5630_08570</name>
</gene>
<evidence type="ECO:0000256" key="7">
    <source>
        <dbReference type="SAM" id="Phobius"/>
    </source>
</evidence>
<protein>
    <submittedName>
        <fullName evidence="8">ABC transporter permease</fullName>
    </submittedName>
</protein>
<sequence>MRGAEPLLTPMLIIVCVVMALAAAAVNRLALNGSVWEAPSAAVRAALQLAAVSTVLAVALQRVWSSMLVLVVMFIVASITAARRSQALHGAWWLTIALAAGMVMVIPLLTLSGVVPFTGVAVVPVFGIVLGGTMTASAVAARRALDALTQRAGEVEAALSLGLSERFSRMLVIERPLSDALLPNLDQTRTAGLVTLPGAFVGVLLATGSAAQAAAVQVLVLVSLLLAQVCGVAVVGELVVRGKITRQTLPSAAPGQRRNCHRIKTIGPSTGVSGARVLPRQRR</sequence>
<evidence type="ECO:0000256" key="4">
    <source>
        <dbReference type="ARBA" id="ARBA00022989"/>
    </source>
</evidence>
<dbReference type="AlphaFoldDB" id="A0A1A3GKQ0"/>
<keyword evidence="4 7" id="KW-1133">Transmembrane helix</keyword>
<organism evidence="8 9">
    <name type="scientific">Mycolicibacterium mucogenicum</name>
    <name type="common">Mycobacterium mucogenicum</name>
    <dbReference type="NCBI Taxonomy" id="56689"/>
    <lineage>
        <taxon>Bacteria</taxon>
        <taxon>Bacillati</taxon>
        <taxon>Actinomycetota</taxon>
        <taxon>Actinomycetes</taxon>
        <taxon>Mycobacteriales</taxon>
        <taxon>Mycobacteriaceae</taxon>
        <taxon>Mycolicibacterium</taxon>
    </lineage>
</organism>
<feature type="transmembrane region" description="Helical" evidence="7">
    <location>
        <begin position="218"/>
        <end position="240"/>
    </location>
</feature>
<evidence type="ECO:0000256" key="2">
    <source>
        <dbReference type="ARBA" id="ARBA00005268"/>
    </source>
</evidence>
<feature type="transmembrane region" description="Helical" evidence="7">
    <location>
        <begin position="46"/>
        <end position="79"/>
    </location>
</feature>
<comment type="subcellular location">
    <subcellularLocation>
        <location evidence="1">Membrane</location>
        <topology evidence="1">Multi-pass membrane protein</topology>
    </subcellularLocation>
</comment>
<evidence type="ECO:0000313" key="8">
    <source>
        <dbReference type="EMBL" id="OBJ35959.1"/>
    </source>
</evidence>
<dbReference type="STRING" id="56689.GCA_001291445_04638"/>
<evidence type="ECO:0000256" key="5">
    <source>
        <dbReference type="ARBA" id="ARBA00023136"/>
    </source>
</evidence>
<evidence type="ECO:0000256" key="1">
    <source>
        <dbReference type="ARBA" id="ARBA00004141"/>
    </source>
</evidence>
<dbReference type="Pfam" id="PF03649">
    <property type="entry name" value="UPF0014"/>
    <property type="match status" value="1"/>
</dbReference>
<evidence type="ECO:0000256" key="3">
    <source>
        <dbReference type="ARBA" id="ARBA00022692"/>
    </source>
</evidence>
<dbReference type="RefSeq" id="WP_064986403.1">
    <property type="nucleotide sequence ID" value="NZ_LZLC01000255.1"/>
</dbReference>
<comment type="caution">
    <text evidence="8">The sequence shown here is derived from an EMBL/GenBank/DDBJ whole genome shotgun (WGS) entry which is preliminary data.</text>
</comment>
<feature type="transmembrane region" description="Helical" evidence="7">
    <location>
        <begin position="191"/>
        <end position="212"/>
    </location>
</feature>
<keyword evidence="3 7" id="KW-0812">Transmembrane</keyword>
<dbReference type="Proteomes" id="UP000093898">
    <property type="component" value="Unassembled WGS sequence"/>
</dbReference>
<dbReference type="InterPro" id="IPR005226">
    <property type="entry name" value="UPF0014_fam"/>
</dbReference>
<feature type="region of interest" description="Disordered" evidence="6">
    <location>
        <begin position="263"/>
        <end position="283"/>
    </location>
</feature>
<dbReference type="PANTHER" id="PTHR30028:SF0">
    <property type="entry name" value="PROTEIN ALUMINUM SENSITIVE 3"/>
    <property type="match status" value="1"/>
</dbReference>
<dbReference type="EMBL" id="LZLC01000255">
    <property type="protein sequence ID" value="OBJ35959.1"/>
    <property type="molecule type" value="Genomic_DNA"/>
</dbReference>
<reference evidence="8 9" key="1">
    <citation type="submission" date="2016-06" db="EMBL/GenBank/DDBJ databases">
        <authorList>
            <person name="Kjaerup R.B."/>
            <person name="Dalgaard T.S."/>
            <person name="Juul-Madsen H.R."/>
        </authorList>
    </citation>
    <scope>NUCLEOTIDE SEQUENCE [LARGE SCALE GENOMIC DNA]</scope>
    <source>
        <strain evidence="8 9">1127319.6</strain>
    </source>
</reference>
<accession>A0A1A3GKQ0</accession>
<dbReference type="GO" id="GO:0005886">
    <property type="term" value="C:plasma membrane"/>
    <property type="evidence" value="ECO:0007669"/>
    <property type="project" value="TreeGrafter"/>
</dbReference>